<name>A0A6A4VAJ3_AMPAM</name>
<dbReference type="EMBL" id="VIIS01002179">
    <property type="protein sequence ID" value="KAF0287638.1"/>
    <property type="molecule type" value="Genomic_DNA"/>
</dbReference>
<gene>
    <name evidence="1" type="ORF">FJT64_014021</name>
</gene>
<dbReference type="Proteomes" id="UP000440578">
    <property type="component" value="Unassembled WGS sequence"/>
</dbReference>
<sequence length="333" mass="36997">MGVLLPADVLPAISLIRTRYGRLSRPAAIDIIRIILERPHVRLLRAVQLRQVPTISRRLGFLRTLLGALPPVFYSDGYTSGLLAYLQQLGVSASTGALREPLALVDARLACSLLTPVSVPTFLDFFGSRVLRLGGGASLRGLPPLQTFYSRLVDLRLTPVPLGFQRIVLRTGRAGLSVNPLAPALSQLGLTGLVRPNVIYGGLETYLSQQGLPVSRFVRGLSQLRIPSLPSLTEQVAVGPLLPRLQFLPVRVIRRDVVPLLVVRFYTLPRRLIRVLDLSELITGYLSTLQFTERVTLRPQFIVTLLTGFDEYIHSRAKGFRGRLWCRGIWGEW</sequence>
<protein>
    <submittedName>
        <fullName evidence="1">Uncharacterized protein</fullName>
    </submittedName>
</protein>
<evidence type="ECO:0000313" key="1">
    <source>
        <dbReference type="EMBL" id="KAF0287638.1"/>
    </source>
</evidence>
<organism evidence="1 2">
    <name type="scientific">Amphibalanus amphitrite</name>
    <name type="common">Striped barnacle</name>
    <name type="synonym">Balanus amphitrite</name>
    <dbReference type="NCBI Taxonomy" id="1232801"/>
    <lineage>
        <taxon>Eukaryota</taxon>
        <taxon>Metazoa</taxon>
        <taxon>Ecdysozoa</taxon>
        <taxon>Arthropoda</taxon>
        <taxon>Crustacea</taxon>
        <taxon>Multicrustacea</taxon>
        <taxon>Cirripedia</taxon>
        <taxon>Thoracica</taxon>
        <taxon>Thoracicalcarea</taxon>
        <taxon>Balanomorpha</taxon>
        <taxon>Balanoidea</taxon>
        <taxon>Balanidae</taxon>
        <taxon>Amphibalaninae</taxon>
        <taxon>Amphibalanus</taxon>
    </lineage>
</organism>
<reference evidence="1 2" key="1">
    <citation type="submission" date="2019-07" db="EMBL/GenBank/DDBJ databases">
        <title>Draft genome assembly of a fouling barnacle, Amphibalanus amphitrite (Darwin, 1854): The first reference genome for Thecostraca.</title>
        <authorList>
            <person name="Kim W."/>
        </authorList>
    </citation>
    <scope>NUCLEOTIDE SEQUENCE [LARGE SCALE GENOMIC DNA]</scope>
    <source>
        <strain evidence="1">SNU_AA5</strain>
        <tissue evidence="1">Soma without cirri and trophi</tissue>
    </source>
</reference>
<dbReference type="AlphaFoldDB" id="A0A6A4VAJ3"/>
<accession>A0A6A4VAJ3</accession>
<keyword evidence="2" id="KW-1185">Reference proteome</keyword>
<comment type="caution">
    <text evidence="1">The sequence shown here is derived from an EMBL/GenBank/DDBJ whole genome shotgun (WGS) entry which is preliminary data.</text>
</comment>
<proteinExistence type="predicted"/>
<evidence type="ECO:0000313" key="2">
    <source>
        <dbReference type="Proteomes" id="UP000440578"/>
    </source>
</evidence>
<dbReference type="OrthoDB" id="6399476at2759"/>